<name>A0A7W9B2L5_9SPHN</name>
<keyword evidence="2" id="KW-0349">Heme</keyword>
<dbReference type="RefSeq" id="WP_184094832.1">
    <property type="nucleotide sequence ID" value="NZ_JACIJH010000001.1"/>
</dbReference>
<dbReference type="EMBL" id="JACIJH010000001">
    <property type="protein sequence ID" value="MBB5705100.1"/>
    <property type="molecule type" value="Genomic_DNA"/>
</dbReference>
<keyword evidence="2" id="KW-0560">Oxidoreductase</keyword>
<protein>
    <submittedName>
        <fullName evidence="3">Cytochrome P450</fullName>
    </submittedName>
</protein>
<sequence length="402" mass="46575">MNSPIPLLTPKPGHVPDELVVDYDYVRPAGMEEVGVYNAVKRLHDGPDIIWSPRHGGHWMVTRAEDIRFVQENYEIFSHEEFMIPRTLMPLKPLPLAVDPPMHARYRAVINPGFMPGKVAKMRDDARDLTIELIEKMKPNGGCEFLGEFARVMPVTMFLRIVDLPLDRREEFVEWGIAIMSSYDPADRMAAQMRVREYLKTVLDERDQGEGDDLLTRVAAWRRNPRFQSEEEVLSMATLLFAGGLDTVASELSYITHHLARHPEQQRRLREEPEIIPAVREEFLRRFGLSNTGRILTRDFEYKGVLFKKDEMIMVPNNLSGIDDRMYDRPMEVDFDRNAPSHNTFGNGPHKCVGAHLARAEIDVFLEEFMTRIPEFRLDPERKNIEHCGSVPGFDELYLRWD</sequence>
<dbReference type="Proteomes" id="UP000537161">
    <property type="component" value="Unassembled WGS sequence"/>
</dbReference>
<dbReference type="InterPro" id="IPR002397">
    <property type="entry name" value="Cyt_P450_B"/>
</dbReference>
<evidence type="ECO:0000313" key="4">
    <source>
        <dbReference type="Proteomes" id="UP000537161"/>
    </source>
</evidence>
<dbReference type="AlphaFoldDB" id="A0A7W9B2L5"/>
<accession>A0A7W9B2L5</accession>
<keyword evidence="2" id="KW-0503">Monooxygenase</keyword>
<reference evidence="3 4" key="1">
    <citation type="submission" date="2020-08" db="EMBL/GenBank/DDBJ databases">
        <title>Genomic Encyclopedia of Type Strains, Phase IV (KMG-IV): sequencing the most valuable type-strain genomes for metagenomic binning, comparative biology and taxonomic classification.</title>
        <authorList>
            <person name="Goeker M."/>
        </authorList>
    </citation>
    <scope>NUCLEOTIDE SEQUENCE [LARGE SCALE GENOMIC DNA]</scope>
    <source>
        <strain evidence="3 4">DSM 27163</strain>
    </source>
</reference>
<dbReference type="PROSITE" id="PS00086">
    <property type="entry name" value="CYTOCHROME_P450"/>
    <property type="match status" value="1"/>
</dbReference>
<keyword evidence="2" id="KW-0408">Iron</keyword>
<dbReference type="GO" id="GO:0005506">
    <property type="term" value="F:iron ion binding"/>
    <property type="evidence" value="ECO:0007669"/>
    <property type="project" value="InterPro"/>
</dbReference>
<dbReference type="CDD" id="cd11035">
    <property type="entry name" value="P450cam-like"/>
    <property type="match status" value="1"/>
</dbReference>
<comment type="caution">
    <text evidence="3">The sequence shown here is derived from an EMBL/GenBank/DDBJ whole genome shotgun (WGS) entry which is preliminary data.</text>
</comment>
<dbReference type="Pfam" id="PF00067">
    <property type="entry name" value="p450"/>
    <property type="match status" value="1"/>
</dbReference>
<proteinExistence type="inferred from homology"/>
<dbReference type="PANTHER" id="PTHR46696">
    <property type="entry name" value="P450, PUTATIVE (EUROFUNG)-RELATED"/>
    <property type="match status" value="1"/>
</dbReference>
<dbReference type="Gene3D" id="1.10.630.10">
    <property type="entry name" value="Cytochrome P450"/>
    <property type="match status" value="1"/>
</dbReference>
<dbReference type="GO" id="GO:0020037">
    <property type="term" value="F:heme binding"/>
    <property type="evidence" value="ECO:0007669"/>
    <property type="project" value="InterPro"/>
</dbReference>
<evidence type="ECO:0000313" key="3">
    <source>
        <dbReference type="EMBL" id="MBB5705100.1"/>
    </source>
</evidence>
<dbReference type="InterPro" id="IPR001128">
    <property type="entry name" value="Cyt_P450"/>
</dbReference>
<dbReference type="InterPro" id="IPR017972">
    <property type="entry name" value="Cyt_P450_CS"/>
</dbReference>
<organism evidence="3 4">
    <name type="scientific">Sphingopyxis panaciterrulae</name>
    <dbReference type="NCBI Taxonomy" id="462372"/>
    <lineage>
        <taxon>Bacteria</taxon>
        <taxon>Pseudomonadati</taxon>
        <taxon>Pseudomonadota</taxon>
        <taxon>Alphaproteobacteria</taxon>
        <taxon>Sphingomonadales</taxon>
        <taxon>Sphingomonadaceae</taxon>
        <taxon>Sphingopyxis</taxon>
    </lineage>
</organism>
<dbReference type="GO" id="GO:0016705">
    <property type="term" value="F:oxidoreductase activity, acting on paired donors, with incorporation or reduction of molecular oxygen"/>
    <property type="evidence" value="ECO:0007669"/>
    <property type="project" value="InterPro"/>
</dbReference>
<evidence type="ECO:0000256" key="1">
    <source>
        <dbReference type="ARBA" id="ARBA00010617"/>
    </source>
</evidence>
<keyword evidence="2" id="KW-0479">Metal-binding</keyword>
<dbReference type="PANTHER" id="PTHR46696:SF6">
    <property type="entry name" value="P450, PUTATIVE (EUROFUNG)-RELATED"/>
    <property type="match status" value="1"/>
</dbReference>
<keyword evidence="4" id="KW-1185">Reference proteome</keyword>
<dbReference type="PRINTS" id="PR00359">
    <property type="entry name" value="BP450"/>
</dbReference>
<dbReference type="SUPFAM" id="SSF48264">
    <property type="entry name" value="Cytochrome P450"/>
    <property type="match status" value="1"/>
</dbReference>
<gene>
    <name evidence="3" type="ORF">FHR21_000425</name>
</gene>
<comment type="similarity">
    <text evidence="1 2">Belongs to the cytochrome P450 family.</text>
</comment>
<dbReference type="GO" id="GO:0004497">
    <property type="term" value="F:monooxygenase activity"/>
    <property type="evidence" value="ECO:0007669"/>
    <property type="project" value="UniProtKB-KW"/>
</dbReference>
<evidence type="ECO:0000256" key="2">
    <source>
        <dbReference type="RuleBase" id="RU000461"/>
    </source>
</evidence>
<dbReference type="InterPro" id="IPR036396">
    <property type="entry name" value="Cyt_P450_sf"/>
</dbReference>